<comment type="caution">
    <text evidence="1">The sequence shown here is derived from an EMBL/GenBank/DDBJ whole genome shotgun (WGS) entry which is preliminary data.</text>
</comment>
<accession>A0AAV7EQR1</accession>
<organism evidence="1 2">
    <name type="scientific">Aristolochia fimbriata</name>
    <name type="common">White veined hardy Dutchman's pipe vine</name>
    <dbReference type="NCBI Taxonomy" id="158543"/>
    <lineage>
        <taxon>Eukaryota</taxon>
        <taxon>Viridiplantae</taxon>
        <taxon>Streptophyta</taxon>
        <taxon>Embryophyta</taxon>
        <taxon>Tracheophyta</taxon>
        <taxon>Spermatophyta</taxon>
        <taxon>Magnoliopsida</taxon>
        <taxon>Magnoliidae</taxon>
        <taxon>Piperales</taxon>
        <taxon>Aristolochiaceae</taxon>
        <taxon>Aristolochia</taxon>
    </lineage>
</organism>
<sequence>MAPFSSCQEGRLPSLQSIRLTKRCCSYLGCGDRSEEITKAGKEGRMRISTLTWVTDMGSSYGQTAQSIQYPTNTSVLGLLTVHETDHMQ</sequence>
<dbReference type="EMBL" id="JAINDJ010000004">
    <property type="protein sequence ID" value="KAG9450161.1"/>
    <property type="molecule type" value="Genomic_DNA"/>
</dbReference>
<reference evidence="1 2" key="1">
    <citation type="submission" date="2021-07" db="EMBL/GenBank/DDBJ databases">
        <title>The Aristolochia fimbriata genome: insights into angiosperm evolution, floral development and chemical biosynthesis.</title>
        <authorList>
            <person name="Jiao Y."/>
        </authorList>
    </citation>
    <scope>NUCLEOTIDE SEQUENCE [LARGE SCALE GENOMIC DNA]</scope>
    <source>
        <strain evidence="1">IBCAS-2021</strain>
        <tissue evidence="1">Leaf</tissue>
    </source>
</reference>
<dbReference type="AlphaFoldDB" id="A0AAV7EQR1"/>
<evidence type="ECO:0000313" key="2">
    <source>
        <dbReference type="Proteomes" id="UP000825729"/>
    </source>
</evidence>
<keyword evidence="2" id="KW-1185">Reference proteome</keyword>
<name>A0AAV7EQR1_ARIFI</name>
<dbReference type="Proteomes" id="UP000825729">
    <property type="component" value="Unassembled WGS sequence"/>
</dbReference>
<protein>
    <submittedName>
        <fullName evidence="1">Uncharacterized protein</fullName>
    </submittedName>
</protein>
<evidence type="ECO:0000313" key="1">
    <source>
        <dbReference type="EMBL" id="KAG9450161.1"/>
    </source>
</evidence>
<gene>
    <name evidence="1" type="ORF">H6P81_010126</name>
</gene>
<proteinExistence type="predicted"/>